<evidence type="ECO:0000313" key="1">
    <source>
        <dbReference type="EMBL" id="KKL00964.1"/>
    </source>
</evidence>
<sequence length="57" mass="6610">DGHRLTHRVYAKDTKKVFNASSVHHQLMVPTRKNSKILLVANETTEKHRFGKRPDKS</sequence>
<proteinExistence type="predicted"/>
<comment type="caution">
    <text evidence="1">The sequence shown here is derived from an EMBL/GenBank/DDBJ whole genome shotgun (WGS) entry which is preliminary data.</text>
</comment>
<name>A0A0F9ANT8_9ZZZZ</name>
<gene>
    <name evidence="1" type="ORF">LCGC14_2627670</name>
</gene>
<dbReference type="AlphaFoldDB" id="A0A0F9ANT8"/>
<reference evidence="1" key="1">
    <citation type="journal article" date="2015" name="Nature">
        <title>Complex archaea that bridge the gap between prokaryotes and eukaryotes.</title>
        <authorList>
            <person name="Spang A."/>
            <person name="Saw J.H."/>
            <person name="Jorgensen S.L."/>
            <person name="Zaremba-Niedzwiedzka K."/>
            <person name="Martijn J."/>
            <person name="Lind A.E."/>
            <person name="van Eijk R."/>
            <person name="Schleper C."/>
            <person name="Guy L."/>
            <person name="Ettema T.J."/>
        </authorList>
    </citation>
    <scope>NUCLEOTIDE SEQUENCE</scope>
</reference>
<protein>
    <submittedName>
        <fullName evidence="1">Uncharacterized protein</fullName>
    </submittedName>
</protein>
<dbReference type="EMBL" id="LAZR01044990">
    <property type="protein sequence ID" value="KKL00964.1"/>
    <property type="molecule type" value="Genomic_DNA"/>
</dbReference>
<feature type="non-terminal residue" evidence="1">
    <location>
        <position position="1"/>
    </location>
</feature>
<organism evidence="1">
    <name type="scientific">marine sediment metagenome</name>
    <dbReference type="NCBI Taxonomy" id="412755"/>
    <lineage>
        <taxon>unclassified sequences</taxon>
        <taxon>metagenomes</taxon>
        <taxon>ecological metagenomes</taxon>
    </lineage>
</organism>
<accession>A0A0F9ANT8</accession>